<accession>A0A9R1ULY0</accession>
<keyword evidence="4" id="KW-1185">Reference proteome</keyword>
<dbReference type="SUPFAM" id="SSF53098">
    <property type="entry name" value="Ribonuclease H-like"/>
    <property type="match status" value="1"/>
</dbReference>
<dbReference type="InterPro" id="IPR012337">
    <property type="entry name" value="RNaseH-like_sf"/>
</dbReference>
<evidence type="ECO:0000313" key="3">
    <source>
        <dbReference type="EMBL" id="KAJ0189315.1"/>
    </source>
</evidence>
<dbReference type="GO" id="GO:0003676">
    <property type="term" value="F:nucleic acid binding"/>
    <property type="evidence" value="ECO:0007669"/>
    <property type="project" value="InterPro"/>
</dbReference>
<dbReference type="AlphaFoldDB" id="A0A9R1ULY0"/>
<reference evidence="3 4" key="1">
    <citation type="journal article" date="2017" name="Nat. Commun.">
        <title>Genome assembly with in vitro proximity ligation data and whole-genome triplication in lettuce.</title>
        <authorList>
            <person name="Reyes-Chin-Wo S."/>
            <person name="Wang Z."/>
            <person name="Yang X."/>
            <person name="Kozik A."/>
            <person name="Arikit S."/>
            <person name="Song C."/>
            <person name="Xia L."/>
            <person name="Froenicke L."/>
            <person name="Lavelle D.O."/>
            <person name="Truco M.J."/>
            <person name="Xia R."/>
            <person name="Zhu S."/>
            <person name="Xu C."/>
            <person name="Xu H."/>
            <person name="Xu X."/>
            <person name="Cox K."/>
            <person name="Korf I."/>
            <person name="Meyers B.C."/>
            <person name="Michelmore R.W."/>
        </authorList>
    </citation>
    <scope>NUCLEOTIDE SEQUENCE [LARGE SCALE GENOMIC DNA]</scope>
    <source>
        <strain evidence="4">cv. Salinas</strain>
        <tissue evidence="3">Seedlings</tissue>
    </source>
</reference>
<dbReference type="Gene3D" id="3.30.420.10">
    <property type="entry name" value="Ribonuclease H-like superfamily/Ribonuclease H"/>
    <property type="match status" value="1"/>
</dbReference>
<dbReference type="Pfam" id="PF00665">
    <property type="entry name" value="rve"/>
    <property type="match status" value="1"/>
</dbReference>
<sequence>MVWCIVKCSVQSLRLLHLVHRCFSKDYDSEQRFKSLGCLKDHIVCLFVLCVVLMAGPTKSPGGSGKDDQVNFDDPFFVHPSDNFVAIIVTIKLTGNENFRLWKTSMSRALKARNKLGFVDGTFQKTKINTLKQNGISLSDYFNKLDSLWKEFDGITSLTECTCEASVKRKDHSNLMKLMQFLSGLDDSYSQFKSHILLMEPLPNVKTTFSILSREESLQRNDFNVNFLSVHKVCKDSNCEVIFNEHSCKIRGLQSKEMVGNGKESGGLYYMNSVPSGNFLNANHSSSVCCVYKFTWHNRLGHPSDQALVSLKHKLNFENVVLPPCDVCHRAKQTRDSFPVSQHVTSSLGELIHLDVWGPYRVITSEGFRYFLIIVDDYTRVTWVYLLKTKEEVFGCVSVFLNILLNQFEVKVKTVRSDNGTEFLNHKMKQLFESKGILHQTSCVHTPQQNGIVERKHRHILNVARDEKFYESVFPFKLKFSYVNDKLNVHVCSSDPFSYDESLYSSSLLDNPSNDNFRNVHQLDGASADQYLDETSSFDVSNQFGETHVPSFGEMIPSSSTLTEESVPNNTNPFDDQSSRTTRSGRAIHLPTRFSDYVVERKHKYGIERSINYSYINNETYCFVSNLNKTLEPKTYNEDALDPNWVKAMNGEMEALYRNNTWEITDLPKGRKSIGSFVSWKIKKQSIVSRSSTESEYRALGSVACEVLWILKLLFDVGITALTPVNDLGNIGYFLGLEFNYVQNEIVVYQQKFIRKLLSSYFMTDCHSVLSSLPSKLSTSNDQDIILPYPTEYKKLIGKLNYLVRTRPDLSYSVQHLSQFNQKPTQSHFDSILHFNMC</sequence>
<feature type="region of interest" description="Disordered" evidence="1">
    <location>
        <begin position="557"/>
        <end position="583"/>
    </location>
</feature>
<dbReference type="PANTHER" id="PTHR42648">
    <property type="entry name" value="TRANSPOSASE, PUTATIVE-RELATED"/>
    <property type="match status" value="1"/>
</dbReference>
<dbReference type="InterPro" id="IPR029472">
    <property type="entry name" value="Copia-like_N"/>
</dbReference>
<gene>
    <name evidence="3" type="ORF">LSAT_V11C800419360</name>
</gene>
<dbReference type="Pfam" id="PF13976">
    <property type="entry name" value="gag_pre-integrs"/>
    <property type="match status" value="1"/>
</dbReference>
<dbReference type="InterPro" id="IPR001584">
    <property type="entry name" value="Integrase_cat-core"/>
</dbReference>
<dbReference type="GO" id="GO:0015074">
    <property type="term" value="P:DNA integration"/>
    <property type="evidence" value="ECO:0007669"/>
    <property type="project" value="InterPro"/>
</dbReference>
<protein>
    <recommendedName>
        <fullName evidence="2">Integrase catalytic domain-containing protein</fullName>
    </recommendedName>
</protein>
<dbReference type="InterPro" id="IPR036397">
    <property type="entry name" value="RNaseH_sf"/>
</dbReference>
<dbReference type="InterPro" id="IPR039537">
    <property type="entry name" value="Retrotran_Ty1/copia-like"/>
</dbReference>
<evidence type="ECO:0000256" key="1">
    <source>
        <dbReference type="SAM" id="MobiDB-lite"/>
    </source>
</evidence>
<dbReference type="PANTHER" id="PTHR42648:SF24">
    <property type="entry name" value="INTEGRASE CATALYTIC DOMAIN-CONTAINING PROTEIN"/>
    <property type="match status" value="1"/>
</dbReference>
<dbReference type="Pfam" id="PF14244">
    <property type="entry name" value="Retrotran_gag_3"/>
    <property type="match status" value="1"/>
</dbReference>
<dbReference type="EMBL" id="NBSK02000008">
    <property type="protein sequence ID" value="KAJ0189315.1"/>
    <property type="molecule type" value="Genomic_DNA"/>
</dbReference>
<evidence type="ECO:0000313" key="4">
    <source>
        <dbReference type="Proteomes" id="UP000235145"/>
    </source>
</evidence>
<dbReference type="Proteomes" id="UP000235145">
    <property type="component" value="Unassembled WGS sequence"/>
</dbReference>
<dbReference type="PROSITE" id="PS50994">
    <property type="entry name" value="INTEGRASE"/>
    <property type="match status" value="1"/>
</dbReference>
<organism evidence="3 4">
    <name type="scientific">Lactuca sativa</name>
    <name type="common">Garden lettuce</name>
    <dbReference type="NCBI Taxonomy" id="4236"/>
    <lineage>
        <taxon>Eukaryota</taxon>
        <taxon>Viridiplantae</taxon>
        <taxon>Streptophyta</taxon>
        <taxon>Embryophyta</taxon>
        <taxon>Tracheophyta</taxon>
        <taxon>Spermatophyta</taxon>
        <taxon>Magnoliopsida</taxon>
        <taxon>eudicotyledons</taxon>
        <taxon>Gunneridae</taxon>
        <taxon>Pentapetalae</taxon>
        <taxon>asterids</taxon>
        <taxon>campanulids</taxon>
        <taxon>Asterales</taxon>
        <taxon>Asteraceae</taxon>
        <taxon>Cichorioideae</taxon>
        <taxon>Cichorieae</taxon>
        <taxon>Lactucinae</taxon>
        <taxon>Lactuca</taxon>
    </lineage>
</organism>
<evidence type="ECO:0000259" key="2">
    <source>
        <dbReference type="PROSITE" id="PS50994"/>
    </source>
</evidence>
<proteinExistence type="predicted"/>
<comment type="caution">
    <text evidence="3">The sequence shown here is derived from an EMBL/GenBank/DDBJ whole genome shotgun (WGS) entry which is preliminary data.</text>
</comment>
<name>A0A9R1ULY0_LACSA</name>
<dbReference type="CDD" id="cd09272">
    <property type="entry name" value="RNase_HI_RT_Ty1"/>
    <property type="match status" value="1"/>
</dbReference>
<dbReference type="InterPro" id="IPR025724">
    <property type="entry name" value="GAG-pre-integrase_dom"/>
</dbReference>
<feature type="domain" description="Integrase catalytic" evidence="2">
    <location>
        <begin position="335"/>
        <end position="488"/>
    </location>
</feature>